<dbReference type="OrthoDB" id="7203955at2"/>
<dbReference type="AlphaFoldDB" id="A0A1B0ZWI1"/>
<evidence type="ECO:0000256" key="3">
    <source>
        <dbReference type="SAM" id="SignalP"/>
    </source>
</evidence>
<dbReference type="Proteomes" id="UP000092565">
    <property type="component" value="Chromosome"/>
</dbReference>
<dbReference type="GO" id="GO:0019867">
    <property type="term" value="C:outer membrane"/>
    <property type="evidence" value="ECO:0007669"/>
    <property type="project" value="InterPro"/>
</dbReference>
<dbReference type="EMBL" id="CP015124">
    <property type="protein sequence ID" value="ANP38617.1"/>
    <property type="molecule type" value="Genomic_DNA"/>
</dbReference>
<sequence>MGAQSIKLKSAAKLAATLLLCGSLTACAASYRKHGYVPSEEDLAEVVVGVDSRDSVAESIGIPSSSGVLNESGYYYVSTRMRHYGAAEPKPVSRELVAVNFDTRGVVSGIQRFGLEDGRVIPLQRRVTSSSIEDKTFLRQLIGNLGNFSPDAILDQ</sequence>
<reference evidence="5 7" key="1">
    <citation type="submission" date="2016-04" db="EMBL/GenBank/DDBJ databases">
        <authorList>
            <person name="Evans L.H."/>
            <person name="Alamgir A."/>
            <person name="Owens N."/>
            <person name="Weber N.D."/>
            <person name="Virtaneva K."/>
            <person name="Barbian K."/>
            <person name="Babar A."/>
            <person name="Rosenke K."/>
        </authorList>
    </citation>
    <scope>NUCLEOTIDE SEQUENCE [LARGE SCALE GENOMIC DNA]</scope>
    <source>
        <strain evidence="5 7">JL2886</strain>
    </source>
</reference>
<organism evidence="5 7">
    <name type="scientific">Phaeobacter gallaeciensis</name>
    <dbReference type="NCBI Taxonomy" id="60890"/>
    <lineage>
        <taxon>Bacteria</taxon>
        <taxon>Pseudomonadati</taxon>
        <taxon>Pseudomonadota</taxon>
        <taxon>Alphaproteobacteria</taxon>
        <taxon>Rhodobacterales</taxon>
        <taxon>Roseobacteraceae</taxon>
        <taxon>Phaeobacter</taxon>
    </lineage>
</organism>
<keyword evidence="2" id="KW-0472">Membrane</keyword>
<evidence type="ECO:0000259" key="4">
    <source>
        <dbReference type="Pfam" id="PF04355"/>
    </source>
</evidence>
<protein>
    <submittedName>
        <fullName evidence="6">Outer membrane protein assembly factor BamE</fullName>
    </submittedName>
</protein>
<evidence type="ECO:0000313" key="7">
    <source>
        <dbReference type="Proteomes" id="UP000092565"/>
    </source>
</evidence>
<feature type="chain" id="PRO_5044370115" evidence="3">
    <location>
        <begin position="29"/>
        <end position="156"/>
    </location>
</feature>
<reference evidence="6 8" key="2">
    <citation type="submission" date="2023-02" db="EMBL/GenBank/DDBJ databases">
        <title>Population genomics of bacteria associated with diatom.</title>
        <authorList>
            <person name="Xie J."/>
            <person name="Wang H."/>
        </authorList>
    </citation>
    <scope>NUCLEOTIDE SEQUENCE [LARGE SCALE GENOMIC DNA]</scope>
    <source>
        <strain evidence="6 8">PT47_8</strain>
    </source>
</reference>
<evidence type="ECO:0000313" key="8">
    <source>
        <dbReference type="Proteomes" id="UP001218364"/>
    </source>
</evidence>
<dbReference type="InterPro" id="IPR007450">
    <property type="entry name" value="BamE_dom"/>
</dbReference>
<dbReference type="InterPro" id="IPR037873">
    <property type="entry name" value="BamE-like"/>
</dbReference>
<gene>
    <name evidence="5" type="ORF">JL2886_03746</name>
    <name evidence="6" type="ORF">PXK24_01320</name>
</gene>
<dbReference type="Gene3D" id="3.30.1450.10">
    <property type="match status" value="1"/>
</dbReference>
<dbReference type="Proteomes" id="UP001218364">
    <property type="component" value="Unassembled WGS sequence"/>
</dbReference>
<feature type="domain" description="Outer membrane protein assembly factor BamE" evidence="4">
    <location>
        <begin position="35"/>
        <end position="110"/>
    </location>
</feature>
<keyword evidence="1 3" id="KW-0732">Signal</keyword>
<dbReference type="PATRIC" id="fig|60890.4.peg.3652"/>
<dbReference type="PROSITE" id="PS51257">
    <property type="entry name" value="PROKAR_LIPOPROTEIN"/>
    <property type="match status" value="1"/>
</dbReference>
<dbReference type="Pfam" id="PF04355">
    <property type="entry name" value="BamE"/>
    <property type="match status" value="1"/>
</dbReference>
<keyword evidence="7" id="KW-1185">Reference proteome</keyword>
<name>A0A1B0ZWI1_9RHOB</name>
<dbReference type="RefSeq" id="WP_065273248.1">
    <property type="nucleotide sequence ID" value="NZ_CP015124.1"/>
</dbReference>
<accession>A0A1B0ZWI1</accession>
<dbReference type="EMBL" id="JARCJK010000001">
    <property type="protein sequence ID" value="MDE4164315.1"/>
    <property type="molecule type" value="Genomic_DNA"/>
</dbReference>
<evidence type="ECO:0000313" key="6">
    <source>
        <dbReference type="EMBL" id="MDE4164315.1"/>
    </source>
</evidence>
<proteinExistence type="predicted"/>
<evidence type="ECO:0000313" key="5">
    <source>
        <dbReference type="EMBL" id="ANP38617.1"/>
    </source>
</evidence>
<feature type="signal peptide" evidence="3">
    <location>
        <begin position="1"/>
        <end position="28"/>
    </location>
</feature>
<evidence type="ECO:0000256" key="1">
    <source>
        <dbReference type="ARBA" id="ARBA00022729"/>
    </source>
</evidence>
<evidence type="ECO:0000256" key="2">
    <source>
        <dbReference type="ARBA" id="ARBA00023136"/>
    </source>
</evidence>